<name>A0A1B1A2N3_9RHOB</name>
<dbReference type="PANTHER" id="PTHR33529:SF2">
    <property type="entry name" value="LIPOPOLYSACCHARIDE EXPORT SYSTEM PERMEASE PROTEIN LPTG"/>
    <property type="match status" value="1"/>
</dbReference>
<sequence length="368" mass="40323">MILDLYYAKRFFQWFLVIAAVLMSLVMLIDLSEQFRRFDGQDLQFGQLLELTLLNTPAALNEFLPLIMILTTIVLYVGMARSSELVVTRALGRSGIRALLPPVVVALILGGLAVSTLNPIVAATTNRFDSLSESYRQTGGPAAVSLSGQGLWLRQGGQNGQSVIHAANYRGDAENLFLYDVSILTYTPDGGPTRRTIAAEARLDGEDWVLRDAKVWQLIVGVNPERSAKSYDELRLPTTLTNERIRDTLGYAEGISIYELPQTIKSLSEAGFSTTRFQVWLQVELARPLFLVAMVLVGAAFTMRHTRLGGTGIAVLTSVLLGFALYFVHNFARILGENGQIPILLAAWAPPVASILLTMGLLLHAEDG</sequence>
<evidence type="ECO:0000256" key="3">
    <source>
        <dbReference type="ARBA" id="ARBA00022692"/>
    </source>
</evidence>
<evidence type="ECO:0000256" key="5">
    <source>
        <dbReference type="ARBA" id="ARBA00023136"/>
    </source>
</evidence>
<proteinExistence type="predicted"/>
<dbReference type="OrthoDB" id="9798468at2"/>
<dbReference type="GO" id="GO:0055085">
    <property type="term" value="P:transmembrane transport"/>
    <property type="evidence" value="ECO:0007669"/>
    <property type="project" value="InterPro"/>
</dbReference>
<evidence type="ECO:0000256" key="6">
    <source>
        <dbReference type="SAM" id="Phobius"/>
    </source>
</evidence>
<evidence type="ECO:0000313" key="7">
    <source>
        <dbReference type="EMBL" id="ANP40832.1"/>
    </source>
</evidence>
<keyword evidence="3 6" id="KW-0812">Transmembrane</keyword>
<dbReference type="GO" id="GO:0043190">
    <property type="term" value="C:ATP-binding cassette (ABC) transporter complex"/>
    <property type="evidence" value="ECO:0007669"/>
    <property type="project" value="InterPro"/>
</dbReference>
<dbReference type="STRING" id="1265309.K529_008655"/>
<dbReference type="NCBIfam" id="TIGR04408">
    <property type="entry name" value="LptG_lptG"/>
    <property type="match status" value="1"/>
</dbReference>
<dbReference type="GeneID" id="28249897"/>
<feature type="transmembrane region" description="Helical" evidence="6">
    <location>
        <begin position="58"/>
        <end position="77"/>
    </location>
</feature>
<dbReference type="Pfam" id="PF03739">
    <property type="entry name" value="LptF_LptG"/>
    <property type="match status" value="1"/>
</dbReference>
<feature type="transmembrane region" description="Helical" evidence="6">
    <location>
        <begin position="12"/>
        <end position="29"/>
    </location>
</feature>
<dbReference type="RefSeq" id="WP_005618316.1">
    <property type="nucleotide sequence ID" value="NZ_CP015230.1"/>
</dbReference>
<dbReference type="InterPro" id="IPR030923">
    <property type="entry name" value="LptG"/>
</dbReference>
<protein>
    <submittedName>
        <fullName evidence="7">LPS export ABC transporter permease LptG</fullName>
    </submittedName>
</protein>
<organism evidence="7 8">
    <name type="scientific">Tritonibacter mobilis F1926</name>
    <dbReference type="NCBI Taxonomy" id="1265309"/>
    <lineage>
        <taxon>Bacteria</taxon>
        <taxon>Pseudomonadati</taxon>
        <taxon>Pseudomonadota</taxon>
        <taxon>Alphaproteobacteria</taxon>
        <taxon>Rhodobacterales</taxon>
        <taxon>Paracoccaceae</taxon>
        <taxon>Tritonibacter</taxon>
    </lineage>
</organism>
<evidence type="ECO:0000256" key="1">
    <source>
        <dbReference type="ARBA" id="ARBA00004651"/>
    </source>
</evidence>
<keyword evidence="2" id="KW-1003">Cell membrane</keyword>
<feature type="transmembrane region" description="Helical" evidence="6">
    <location>
        <begin position="341"/>
        <end position="363"/>
    </location>
</feature>
<comment type="subcellular location">
    <subcellularLocation>
        <location evidence="1">Cell membrane</location>
        <topology evidence="1">Multi-pass membrane protein</topology>
    </subcellularLocation>
</comment>
<feature type="transmembrane region" description="Helical" evidence="6">
    <location>
        <begin position="310"/>
        <end position="329"/>
    </location>
</feature>
<gene>
    <name evidence="7" type="ORF">K529_008655</name>
</gene>
<accession>A0A1B1A2N3</accession>
<dbReference type="GO" id="GO:0015920">
    <property type="term" value="P:lipopolysaccharide transport"/>
    <property type="evidence" value="ECO:0007669"/>
    <property type="project" value="TreeGrafter"/>
</dbReference>
<feature type="transmembrane region" description="Helical" evidence="6">
    <location>
        <begin position="285"/>
        <end position="303"/>
    </location>
</feature>
<evidence type="ECO:0000256" key="2">
    <source>
        <dbReference type="ARBA" id="ARBA00022475"/>
    </source>
</evidence>
<dbReference type="KEGG" id="rmb:K529_008655"/>
<reference evidence="7 8" key="1">
    <citation type="journal article" date="2016" name="ISME J.">
        <title>Global occurrence and heterogeneity of the Roseobacter-clade species Ruegeria mobilis.</title>
        <authorList>
            <person name="Sonnenschein E."/>
            <person name="Gram L."/>
        </authorList>
    </citation>
    <scope>NUCLEOTIDE SEQUENCE [LARGE SCALE GENOMIC DNA]</scope>
    <source>
        <strain evidence="7 8">F1926</strain>
    </source>
</reference>
<evidence type="ECO:0000313" key="8">
    <source>
        <dbReference type="Proteomes" id="UP000013243"/>
    </source>
</evidence>
<keyword evidence="4 6" id="KW-1133">Transmembrane helix</keyword>
<evidence type="ECO:0000256" key="4">
    <source>
        <dbReference type="ARBA" id="ARBA00022989"/>
    </source>
</evidence>
<feature type="transmembrane region" description="Helical" evidence="6">
    <location>
        <begin position="98"/>
        <end position="117"/>
    </location>
</feature>
<dbReference type="Proteomes" id="UP000013243">
    <property type="component" value="Chromosome"/>
</dbReference>
<dbReference type="EMBL" id="CP015230">
    <property type="protein sequence ID" value="ANP40832.1"/>
    <property type="molecule type" value="Genomic_DNA"/>
</dbReference>
<dbReference type="AlphaFoldDB" id="A0A1B1A2N3"/>
<dbReference type="PANTHER" id="PTHR33529">
    <property type="entry name" value="SLR0882 PROTEIN-RELATED"/>
    <property type="match status" value="1"/>
</dbReference>
<keyword evidence="5 6" id="KW-0472">Membrane</keyword>
<dbReference type="InterPro" id="IPR005495">
    <property type="entry name" value="LptG/LptF_permease"/>
</dbReference>